<proteinExistence type="predicted"/>
<organism evidence="1 2">
    <name type="scientific">Oesophagostomum dentatum</name>
    <name type="common">Nodular worm</name>
    <dbReference type="NCBI Taxonomy" id="61180"/>
    <lineage>
        <taxon>Eukaryota</taxon>
        <taxon>Metazoa</taxon>
        <taxon>Ecdysozoa</taxon>
        <taxon>Nematoda</taxon>
        <taxon>Chromadorea</taxon>
        <taxon>Rhabditida</taxon>
        <taxon>Rhabditina</taxon>
        <taxon>Rhabditomorpha</taxon>
        <taxon>Strongyloidea</taxon>
        <taxon>Strongylidae</taxon>
        <taxon>Oesophagostomum</taxon>
    </lineage>
</organism>
<accession>A0A0B1TAH8</accession>
<dbReference type="EMBL" id="KN550406">
    <property type="protein sequence ID" value="KHJ94249.1"/>
    <property type="molecule type" value="Genomic_DNA"/>
</dbReference>
<evidence type="ECO:0000313" key="1">
    <source>
        <dbReference type="EMBL" id="KHJ94249.1"/>
    </source>
</evidence>
<name>A0A0B1TAH8_OESDE</name>
<evidence type="ECO:0000313" key="2">
    <source>
        <dbReference type="Proteomes" id="UP000053660"/>
    </source>
</evidence>
<keyword evidence="2" id="KW-1185">Reference proteome</keyword>
<dbReference type="Proteomes" id="UP000053660">
    <property type="component" value="Unassembled WGS sequence"/>
</dbReference>
<sequence>MPPGRDLCAETGMNKPFVEKMRAMYVFAAVLVILMMMRMTPSGTFGVDYTQARNFRSKPFKVCSEVFKTYFA</sequence>
<dbReference type="AlphaFoldDB" id="A0A0B1TAH8"/>
<reference evidence="1 2" key="1">
    <citation type="submission" date="2014-03" db="EMBL/GenBank/DDBJ databases">
        <title>Draft genome of the hookworm Oesophagostomum dentatum.</title>
        <authorList>
            <person name="Mitreva M."/>
        </authorList>
    </citation>
    <scope>NUCLEOTIDE SEQUENCE [LARGE SCALE GENOMIC DNA]</scope>
    <source>
        <strain evidence="1 2">OD-Hann</strain>
    </source>
</reference>
<gene>
    <name evidence="1" type="ORF">OESDEN_05829</name>
</gene>
<protein>
    <submittedName>
        <fullName evidence="1">Uncharacterized protein</fullName>
    </submittedName>
</protein>